<dbReference type="RefSeq" id="WP_248428282.1">
    <property type="nucleotide sequence ID" value="NZ_JALNUB010000004.1"/>
</dbReference>
<dbReference type="EMBL" id="JALNUB010000004">
    <property type="protein sequence ID" value="MCK8141986.1"/>
    <property type="molecule type" value="Genomic_DNA"/>
</dbReference>
<organism evidence="3 4">
    <name type="scientific">Flavobacterium pygoscelis</name>
    <dbReference type="NCBI Taxonomy" id="2893176"/>
    <lineage>
        <taxon>Bacteria</taxon>
        <taxon>Pseudomonadati</taxon>
        <taxon>Bacteroidota</taxon>
        <taxon>Flavobacteriia</taxon>
        <taxon>Flavobacteriales</taxon>
        <taxon>Flavobacteriaceae</taxon>
        <taxon>Flavobacterium</taxon>
    </lineage>
</organism>
<protein>
    <submittedName>
        <fullName evidence="3">Outer membrane beta-barrel protein</fullName>
    </submittedName>
</protein>
<evidence type="ECO:0000313" key="3">
    <source>
        <dbReference type="EMBL" id="MCK8141986.1"/>
    </source>
</evidence>
<evidence type="ECO:0000256" key="1">
    <source>
        <dbReference type="SAM" id="SignalP"/>
    </source>
</evidence>
<dbReference type="InterPro" id="IPR008969">
    <property type="entry name" value="CarboxyPept-like_regulatory"/>
</dbReference>
<evidence type="ECO:0000259" key="2">
    <source>
        <dbReference type="Pfam" id="PF14905"/>
    </source>
</evidence>
<keyword evidence="1" id="KW-0732">Signal</keyword>
<reference evidence="3" key="1">
    <citation type="submission" date="2022-04" db="EMBL/GenBank/DDBJ databases">
        <title>Flavobacterium pygoscelis sp. nov. isolated from Chinstrap chick (Pygoscelis antarcticus).</title>
        <authorList>
            <person name="Irgang R."/>
            <person name="Poblete-Morales M."/>
            <person name="Avendano-Herrera R."/>
        </authorList>
    </citation>
    <scope>NUCLEOTIDE SEQUENCE</scope>
    <source>
        <strain evidence="3">I-SCBP12n</strain>
    </source>
</reference>
<keyword evidence="4" id="KW-1185">Reference proteome</keyword>
<dbReference type="Pfam" id="PF13715">
    <property type="entry name" value="CarbopepD_reg_2"/>
    <property type="match status" value="1"/>
</dbReference>
<accession>A0A9X2BQ05</accession>
<sequence>MKKKYFLILSFLLTISSFAQNSTITLKGKILDNNTKVPIEAATVFLTSVKDSAVIDYTISDKNGFFKMDIKKINKPFFLKISYMGYETLKKEIQTLTEDRDFGILNLIENQNNLNEVIIKNDAPPIRIKKDTLEFNASSFKIRPDANVETLLKQLPGVEIGTDGKITVNGKEVNQILVNGKPFFNKDGKIALQSLPSDIINKVQITDTKTKKEELNKEASTSNNASINLTIDEDKNKGFFGKFMGGYGTGDRYESSALINYFKNKRKISVLASANNINSIGFSMDEIFDNMGGGRNSSMSYNSDGGSFTINGNRYGAGKGITRSSMLGLNYSDELIKDFETSGSYFFSNSNSDNRNRTKMITLLPTGNINRESEAITNSESFCHNLNFQVEYKIDSTATIFVAPKFTKSNTKYSNNSAEKSFNEAGELVNSNVAQIFDESDGLGFSNAINFNKKFKKKGRFLSLSFDNENSKEDLSSLNKTNTMFFLNSDPDIVRNQIRINRNTKDVYTSEIEYAEPITDSLNVKFGIVYSTESKVDQRNTFDFDANSQSYSDLNAEQTNHLSSNKKAFRPEVGFSLEKKKFNLSFSSGPSIVTYNANSFYLGTNSNLTSNYVLPYLNGRLSYKLSKSKSIYLNYSYDVDFPEAREVLPVEDLSNPLSTTIGNINLKPSRNQWGYLSFRNYDYATRSGYSIYFGGNLYEDQVVSSVLYDSNIKDITTFENVSGTYSSWFGANWNKSIKKEAHNFKYGVSFNSNYGLSKGFVNGASFEANTLRLNPKVNFTYEYGELLSINPTYNFTYNDSKYTNYRISSASSVIHRFNIQTTNYWPKNWVFGNDFGYTYNSNIADGFKKDFYLWNTSLSYSFFDKKMTAKVKVYDVLNQNQSATRTISPTNIRDEENTVLKRYLMFSLTYKLNKFGAKEKPSGNRMIFH</sequence>
<name>A0A9X2BQ05_9FLAO</name>
<dbReference type="Pfam" id="PF14905">
    <property type="entry name" value="OMP_b-brl_3"/>
    <property type="match status" value="1"/>
</dbReference>
<dbReference type="InterPro" id="IPR041700">
    <property type="entry name" value="OMP_b-brl_3"/>
</dbReference>
<feature type="chain" id="PRO_5040951867" evidence="1">
    <location>
        <begin position="20"/>
        <end position="929"/>
    </location>
</feature>
<evidence type="ECO:0000313" key="4">
    <source>
        <dbReference type="Proteomes" id="UP001139260"/>
    </source>
</evidence>
<proteinExistence type="predicted"/>
<dbReference type="AlphaFoldDB" id="A0A9X2BQ05"/>
<dbReference type="SUPFAM" id="SSF49464">
    <property type="entry name" value="Carboxypeptidase regulatory domain-like"/>
    <property type="match status" value="1"/>
</dbReference>
<gene>
    <name evidence="3" type="ORF">MW871_08770</name>
</gene>
<dbReference type="SUPFAM" id="SSF56935">
    <property type="entry name" value="Porins"/>
    <property type="match status" value="1"/>
</dbReference>
<feature type="signal peptide" evidence="1">
    <location>
        <begin position="1"/>
        <end position="19"/>
    </location>
</feature>
<feature type="domain" description="Outer membrane protein beta-barrel" evidence="2">
    <location>
        <begin position="453"/>
        <end position="780"/>
    </location>
</feature>
<comment type="caution">
    <text evidence="3">The sequence shown here is derived from an EMBL/GenBank/DDBJ whole genome shotgun (WGS) entry which is preliminary data.</text>
</comment>
<dbReference type="Proteomes" id="UP001139260">
    <property type="component" value="Unassembled WGS sequence"/>
</dbReference>